<name>A0A9W5VWY3_9ACTO</name>
<feature type="chain" id="PRO_5040967334" evidence="2">
    <location>
        <begin position="24"/>
        <end position="743"/>
    </location>
</feature>
<feature type="transmembrane region" description="Helical" evidence="1">
    <location>
        <begin position="427"/>
        <end position="445"/>
    </location>
</feature>
<evidence type="ECO:0000313" key="4">
    <source>
        <dbReference type="Proteomes" id="UP000014387"/>
    </source>
</evidence>
<feature type="transmembrane region" description="Helical" evidence="1">
    <location>
        <begin position="394"/>
        <end position="415"/>
    </location>
</feature>
<comment type="caution">
    <text evidence="3">The sequence shown here is derived from an EMBL/GenBank/DDBJ whole genome shotgun (WGS) entry which is preliminary data.</text>
</comment>
<accession>A0A9W5VWY3</accession>
<keyword evidence="1" id="KW-0812">Transmembrane</keyword>
<keyword evidence="4" id="KW-1185">Reference proteome</keyword>
<feature type="transmembrane region" description="Helical" evidence="1">
    <location>
        <begin position="707"/>
        <end position="725"/>
    </location>
</feature>
<dbReference type="EMBL" id="AGWN01000001">
    <property type="protein sequence ID" value="EPD31416.1"/>
    <property type="molecule type" value="Genomic_DNA"/>
</dbReference>
<keyword evidence="1" id="KW-1133">Transmembrane helix</keyword>
<dbReference type="OrthoDB" id="3264110at2"/>
<feature type="transmembrane region" description="Helical" evidence="1">
    <location>
        <begin position="524"/>
        <end position="543"/>
    </location>
</feature>
<feature type="transmembrane region" description="Helical" evidence="1">
    <location>
        <begin position="549"/>
        <end position="567"/>
    </location>
</feature>
<feature type="signal peptide" evidence="2">
    <location>
        <begin position="1"/>
        <end position="23"/>
    </location>
</feature>
<feature type="transmembrane region" description="Helical" evidence="1">
    <location>
        <begin position="363"/>
        <end position="382"/>
    </location>
</feature>
<keyword evidence="1" id="KW-0472">Membrane</keyword>
<evidence type="ECO:0000256" key="2">
    <source>
        <dbReference type="SAM" id="SignalP"/>
    </source>
</evidence>
<feature type="transmembrane region" description="Helical" evidence="1">
    <location>
        <begin position="494"/>
        <end position="512"/>
    </location>
</feature>
<gene>
    <name evidence="3" type="ORF">HMPREF9238_01187</name>
</gene>
<protein>
    <submittedName>
        <fullName evidence="3">Uncharacterized protein</fullName>
    </submittedName>
</protein>
<feature type="transmembrane region" description="Helical" evidence="1">
    <location>
        <begin position="633"/>
        <end position="652"/>
    </location>
</feature>
<dbReference type="AlphaFoldDB" id="A0A9W5VWY3"/>
<feature type="transmembrane region" description="Helical" evidence="1">
    <location>
        <begin position="574"/>
        <end position="591"/>
    </location>
</feature>
<reference evidence="3 4" key="1">
    <citation type="submission" date="2013-05" db="EMBL/GenBank/DDBJ databases">
        <title>The Genome Sequence of Actinomyces europaeus ACS-120-V-COL10B.</title>
        <authorList>
            <consortium name="The Broad Institute Genomics Platform"/>
            <person name="Earl A."/>
            <person name="Ward D."/>
            <person name="Feldgarden M."/>
            <person name="Gevers D."/>
            <person name="Saerens B."/>
            <person name="Vaneechoutte M."/>
            <person name="Walker B."/>
            <person name="Young S."/>
            <person name="Zeng Q."/>
            <person name="Gargeya S."/>
            <person name="Fitzgerald M."/>
            <person name="Haas B."/>
            <person name="Abouelleil A."/>
            <person name="Allen A.W."/>
            <person name="Alvarado L."/>
            <person name="Arachchi H.M."/>
            <person name="Berlin A.M."/>
            <person name="Chapman S.B."/>
            <person name="Gainer-Dewar J."/>
            <person name="Goldberg J."/>
            <person name="Griggs A."/>
            <person name="Gujja S."/>
            <person name="Hansen M."/>
            <person name="Howarth C."/>
            <person name="Imamovic A."/>
            <person name="Ireland A."/>
            <person name="Larimer J."/>
            <person name="McCowan C."/>
            <person name="Murphy C."/>
            <person name="Pearson M."/>
            <person name="Poon T.W."/>
            <person name="Priest M."/>
            <person name="Roberts A."/>
            <person name="Saif S."/>
            <person name="Shea T."/>
            <person name="Sisk P."/>
            <person name="Sykes S."/>
            <person name="Wortman J."/>
            <person name="Nusbaum C."/>
            <person name="Birren B."/>
        </authorList>
    </citation>
    <scope>NUCLEOTIDE SEQUENCE [LARGE SCALE GENOMIC DNA]</scope>
    <source>
        <strain evidence="3 4">ACS-120-V-Col10b</strain>
    </source>
</reference>
<dbReference type="Proteomes" id="UP000014387">
    <property type="component" value="Unassembled WGS sequence"/>
</dbReference>
<keyword evidence="2" id="KW-0732">Signal</keyword>
<organism evidence="3 4">
    <name type="scientific">Gleimia europaea ACS-120-V-Col10b</name>
    <dbReference type="NCBI Taxonomy" id="883069"/>
    <lineage>
        <taxon>Bacteria</taxon>
        <taxon>Bacillati</taxon>
        <taxon>Actinomycetota</taxon>
        <taxon>Actinomycetes</taxon>
        <taxon>Actinomycetales</taxon>
        <taxon>Actinomycetaceae</taxon>
        <taxon>Gleimia</taxon>
    </lineage>
</organism>
<proteinExistence type="predicted"/>
<feature type="transmembrane region" description="Helical" evidence="1">
    <location>
        <begin position="452"/>
        <end position="474"/>
    </location>
</feature>
<feature type="transmembrane region" description="Helical" evidence="1">
    <location>
        <begin position="683"/>
        <end position="701"/>
    </location>
</feature>
<dbReference type="RefSeq" id="WP_016444527.1">
    <property type="nucleotide sequence ID" value="NZ_KE150266.1"/>
</dbReference>
<sequence length="743" mass="77268">MRFLRFVTAFTLAFLMTSPFAVADEPVRTLFVGVAGLEAANVSPGVLSALEDHGAVVMNLHTRTASPDTCPVDGWMSIRTPGNAIDYEGRQSHGGACRPSLDVIFEGEPGTPGRAKVQGFEQITRGVKWPAQPAAGVGVGPGAALVLASQSGEVASWLPAPGSADELGAVALRTLRESPGNVFVDAGWVDAGMNATDANNGMANIADSNNADATAPAGPTGLSADQVNARIEAVLAAYAQFEQQHPGQVRVVLASVGRTAPGPALQFGAVTDATVTGTTSNANSTGAEAVTTSPASVPETATTGLFYSSATRSAGLATLGDVRDLVAGEPLQVQPMSVSAAHAQLADEATHALAARSSLTPFFVAWGAFLAIGVLAGVLHFVRRPAKSQAPAWIWRNIAVWNALAFAVIPAAMIANLLPWWRLSTHPVLPILLVFAIAAVLVALVRSSNQPVAVLAALTVLLVAVDIVSGTHLQRDGFFGSMTLVSRRFYGVSNRSYVILLSAALIATLPWIADRFPHKRQEAARGVAAMGVSVLAIDALPFWGADFGGPAGIIAGFGIAYLLVRGIRPQWKHVAWWVLLSAAAMVFAGALDARSASPSHIGLFWKNFGSPETLTLVADKARDMAATFAGHPLIVAAVIVAVILAVVAARFARKLFKPREDTEKLTFTPNPHLEALREATPPGLAAVAAGIAVGALVAVPINDSGLLIVVDTVAIAAPALVSILARRLQMSRTHCTESPQFDA</sequence>
<evidence type="ECO:0000313" key="3">
    <source>
        <dbReference type="EMBL" id="EPD31416.1"/>
    </source>
</evidence>
<evidence type="ECO:0000256" key="1">
    <source>
        <dbReference type="SAM" id="Phobius"/>
    </source>
</evidence>